<evidence type="ECO:0000256" key="20">
    <source>
        <dbReference type="SAM" id="Phobius"/>
    </source>
</evidence>
<dbReference type="KEGG" id="slb:AWJ20_3146"/>
<sequence>MAISPSDTQVNRNMSGNQNLYYIIAAVVTVVSILAVQILFKSSADKPALDKNVFREFPLIQKTVLTHNSAVYRFGLARPTDNLGLPIGQHISVAAYINDKEIVRSYTPTSSDDDKGYFDLLIKSYPNGNVSKYVSELKLGDLVKVRGPKGQFNYTNGLVREFGMVAGGTGITPMYQIMKAIAKDPNDKTKVSLIYANVSVDDILLKKEIDELVAENDNINVHYVLDRPPEGWTGSTGFVTADILKAHAPAPAADVKLLLCGPPPMVSAVKKAAVTLGYEKGKPVSKLEDQVFAF</sequence>
<evidence type="ECO:0000256" key="1">
    <source>
        <dbReference type="ARBA" id="ARBA00001974"/>
    </source>
</evidence>
<evidence type="ECO:0000256" key="19">
    <source>
        <dbReference type="RuleBase" id="RU361226"/>
    </source>
</evidence>
<dbReference type="GO" id="GO:0005783">
    <property type="term" value="C:endoplasmic reticulum"/>
    <property type="evidence" value="ECO:0007669"/>
    <property type="project" value="TreeGrafter"/>
</dbReference>
<keyword evidence="11 19" id="KW-0520">NAD</keyword>
<evidence type="ECO:0000256" key="18">
    <source>
        <dbReference type="PIRSR" id="PIRSR601834-1"/>
    </source>
</evidence>
<dbReference type="Pfam" id="PF00970">
    <property type="entry name" value="FAD_binding_6"/>
    <property type="match status" value="1"/>
</dbReference>
<accession>A0A167FNN5</accession>
<evidence type="ECO:0000259" key="21">
    <source>
        <dbReference type="PROSITE" id="PS51384"/>
    </source>
</evidence>
<dbReference type="OrthoDB" id="432685at2759"/>
<evidence type="ECO:0000256" key="2">
    <source>
        <dbReference type="ARBA" id="ARBA00004572"/>
    </source>
</evidence>
<dbReference type="Proteomes" id="UP000189580">
    <property type="component" value="Chromosome b"/>
</dbReference>
<feature type="binding site" evidence="18">
    <location>
        <position position="130"/>
    </location>
    <ligand>
        <name>FAD</name>
        <dbReference type="ChEBI" id="CHEBI:57692"/>
    </ligand>
</feature>
<keyword evidence="13 20" id="KW-0472">Membrane</keyword>
<comment type="cofactor">
    <cofactor evidence="1 18 19">
        <name>FAD</name>
        <dbReference type="ChEBI" id="CHEBI:57692"/>
    </cofactor>
</comment>
<evidence type="ECO:0000256" key="11">
    <source>
        <dbReference type="ARBA" id="ARBA00023027"/>
    </source>
</evidence>
<proteinExistence type="inferred from homology"/>
<dbReference type="GO" id="GO:0005886">
    <property type="term" value="C:plasma membrane"/>
    <property type="evidence" value="ECO:0007669"/>
    <property type="project" value="TreeGrafter"/>
</dbReference>
<dbReference type="PROSITE" id="PS51384">
    <property type="entry name" value="FAD_FR"/>
    <property type="match status" value="1"/>
</dbReference>
<feature type="binding site" evidence="18">
    <location>
        <position position="106"/>
    </location>
    <ligand>
        <name>FAD</name>
        <dbReference type="ChEBI" id="CHEBI:57692"/>
    </ligand>
</feature>
<evidence type="ECO:0000313" key="22">
    <source>
        <dbReference type="EMBL" id="ANB15518.1"/>
    </source>
</evidence>
<evidence type="ECO:0000256" key="10">
    <source>
        <dbReference type="ARBA" id="ARBA00023002"/>
    </source>
</evidence>
<evidence type="ECO:0000256" key="13">
    <source>
        <dbReference type="ARBA" id="ARBA00023136"/>
    </source>
</evidence>
<feature type="domain" description="FAD-binding FR-type" evidence="21">
    <location>
        <begin position="52"/>
        <end position="155"/>
    </location>
</feature>
<dbReference type="EC" id="1.6.2.2" evidence="19"/>
<comment type="similarity">
    <text evidence="4 19">Belongs to the flavoprotein pyridine nucleotide cytochrome reductase family.</text>
</comment>
<keyword evidence="12" id="KW-0496">Mitochondrion</keyword>
<comment type="catalytic activity">
    <reaction evidence="16 19">
        <text>2 Fe(III)-[cytochrome b5] + NADH = 2 Fe(II)-[cytochrome b5] + NAD(+) + H(+)</text>
        <dbReference type="Rhea" id="RHEA:46680"/>
        <dbReference type="Rhea" id="RHEA-COMP:10438"/>
        <dbReference type="Rhea" id="RHEA-COMP:10439"/>
        <dbReference type="ChEBI" id="CHEBI:15378"/>
        <dbReference type="ChEBI" id="CHEBI:29033"/>
        <dbReference type="ChEBI" id="CHEBI:29034"/>
        <dbReference type="ChEBI" id="CHEBI:57540"/>
        <dbReference type="ChEBI" id="CHEBI:57945"/>
        <dbReference type="EC" id="1.6.2.2"/>
    </reaction>
</comment>
<dbReference type="Gene3D" id="2.40.30.10">
    <property type="entry name" value="Translation factors"/>
    <property type="match status" value="1"/>
</dbReference>
<organism evidence="22 23">
    <name type="scientific">Sugiyamaella lignohabitans</name>
    <dbReference type="NCBI Taxonomy" id="796027"/>
    <lineage>
        <taxon>Eukaryota</taxon>
        <taxon>Fungi</taxon>
        <taxon>Dikarya</taxon>
        <taxon>Ascomycota</taxon>
        <taxon>Saccharomycotina</taxon>
        <taxon>Dipodascomycetes</taxon>
        <taxon>Dipodascales</taxon>
        <taxon>Trichomonascaceae</taxon>
        <taxon>Sugiyamaella</taxon>
    </lineage>
</organism>
<reference evidence="22 23" key="1">
    <citation type="submission" date="2016-02" db="EMBL/GenBank/DDBJ databases">
        <title>Complete genome sequence and transcriptome regulation of the pentose utilising yeast Sugiyamaella lignohabitans.</title>
        <authorList>
            <person name="Bellasio M."/>
            <person name="Peymann A."/>
            <person name="Valli M."/>
            <person name="Sipitzky M."/>
            <person name="Graf A."/>
            <person name="Sauer M."/>
            <person name="Marx H."/>
            <person name="Mattanovich D."/>
        </authorList>
    </citation>
    <scope>NUCLEOTIDE SEQUENCE [LARGE SCALE GENOMIC DNA]</scope>
    <source>
        <strain evidence="22 23">CBS 10342</strain>
    </source>
</reference>
<dbReference type="InterPro" id="IPR001433">
    <property type="entry name" value="OxRdtase_FAD/NAD-bd"/>
</dbReference>
<evidence type="ECO:0000256" key="7">
    <source>
        <dbReference type="ARBA" id="ARBA00022787"/>
    </source>
</evidence>
<evidence type="ECO:0000256" key="6">
    <source>
        <dbReference type="ARBA" id="ARBA00022692"/>
    </source>
</evidence>
<evidence type="ECO:0000313" key="23">
    <source>
        <dbReference type="Proteomes" id="UP000189580"/>
    </source>
</evidence>
<evidence type="ECO:0000256" key="8">
    <source>
        <dbReference type="ARBA" id="ARBA00022827"/>
    </source>
</evidence>
<dbReference type="PRINTS" id="PR00406">
    <property type="entry name" value="CYTB5RDTASE"/>
</dbReference>
<protein>
    <recommendedName>
        <fullName evidence="19">NADH-cytochrome b5 reductase</fullName>
        <ecNumber evidence="19">1.6.2.2</ecNumber>
    </recommendedName>
</protein>
<evidence type="ECO:0000256" key="9">
    <source>
        <dbReference type="ARBA" id="ARBA00022989"/>
    </source>
</evidence>
<dbReference type="Gene3D" id="3.40.50.80">
    <property type="entry name" value="Nucleotide-binding domain of ferredoxin-NADP reductase (FNR) module"/>
    <property type="match status" value="1"/>
</dbReference>
<feature type="binding site" evidence="18">
    <location>
        <position position="172"/>
    </location>
    <ligand>
        <name>FAD</name>
        <dbReference type="ChEBI" id="CHEBI:57692"/>
    </ligand>
</feature>
<name>A0A167FNN5_9ASCO</name>
<dbReference type="EMBL" id="CP014503">
    <property type="protein sequence ID" value="ANB15518.1"/>
    <property type="molecule type" value="Genomic_DNA"/>
</dbReference>
<feature type="binding site" evidence="18">
    <location>
        <position position="104"/>
    </location>
    <ligand>
        <name>FAD</name>
        <dbReference type="ChEBI" id="CHEBI:57692"/>
    </ligand>
</feature>
<keyword evidence="7" id="KW-1000">Mitochondrion outer membrane</keyword>
<comment type="subunit">
    <text evidence="15">Monomer. Component of the 2-(3-amino-3-carboxypropyl)histidine synthase complex composed of DPH1, DPH2, DPH3 and a NADH-dependent reductase, predominantly CBR1.</text>
</comment>
<keyword evidence="8 18" id="KW-0274">FAD</keyword>
<evidence type="ECO:0000256" key="5">
    <source>
        <dbReference type="ARBA" id="ARBA00022630"/>
    </source>
</evidence>
<evidence type="ECO:0000256" key="14">
    <source>
        <dbReference type="ARBA" id="ARBA00037104"/>
    </source>
</evidence>
<keyword evidence="5 18" id="KW-0285">Flavoprotein</keyword>
<dbReference type="SUPFAM" id="SSF63380">
    <property type="entry name" value="Riboflavin synthase domain-like"/>
    <property type="match status" value="1"/>
</dbReference>
<comment type="function">
    <text evidence="14">NADH-dependent reductase for DPH3 and cytochrome b5. Required for the first step of diphthamide biosynthesis, a post-translational modification of histidine which occurs in elongation factor 2. DPH1 and DPH2 transfer a 3-amino-3-carboxypropyl (ACP) group from S-adenosyl-L-methionine (SAM) to a histidine residue, the reaction is assisted by a reduction system comprising DPH3 and a NADH-dependent reductase, predominantly CBR1. By reducing DPH3, also involved in the formation of the tRNA wobble base modification mcm5s 2U (5-methoxycarbonylmethyl-2-thiouridine), mediated by the elongator complex. The cytochrome b5/NADH cytochrome b5 reductase electron transfer system supports the catalytic activity of several sterol biosynthetic enzymes.</text>
</comment>
<dbReference type="CDD" id="cd06183">
    <property type="entry name" value="cyt_b5_reduct_like"/>
    <property type="match status" value="1"/>
</dbReference>
<feature type="transmembrane region" description="Helical" evidence="20">
    <location>
        <begin position="20"/>
        <end position="40"/>
    </location>
</feature>
<dbReference type="InterPro" id="IPR001709">
    <property type="entry name" value="Flavoprot_Pyr_Nucl_cyt_Rdtase"/>
</dbReference>
<dbReference type="FunFam" id="2.40.30.10:FF:000032">
    <property type="entry name" value="NADH-cytochrome b5 reductase"/>
    <property type="match status" value="1"/>
</dbReference>
<feature type="binding site" evidence="18">
    <location>
        <position position="131"/>
    </location>
    <ligand>
        <name>FAD</name>
        <dbReference type="ChEBI" id="CHEBI:57692"/>
    </ligand>
</feature>
<dbReference type="GO" id="GO:0090524">
    <property type="term" value="F:cytochrome-b5 reductase activity, acting on NADH"/>
    <property type="evidence" value="ECO:0007669"/>
    <property type="project" value="UniProtKB-EC"/>
</dbReference>
<dbReference type="InterPro" id="IPR008333">
    <property type="entry name" value="Cbr1-like_FAD-bd_dom"/>
</dbReference>
<evidence type="ECO:0000256" key="15">
    <source>
        <dbReference type="ARBA" id="ARBA00038836"/>
    </source>
</evidence>
<comment type="catalytic activity">
    <reaction evidence="17">
        <text>2 Fe(3+)-[Dph3] + NADH = 2 Fe(2+)-[Dph3] + NAD(+) + H(+)</text>
        <dbReference type="Rhea" id="RHEA:71231"/>
        <dbReference type="Rhea" id="RHEA-COMP:18002"/>
        <dbReference type="Rhea" id="RHEA-COMP:18003"/>
        <dbReference type="ChEBI" id="CHEBI:15378"/>
        <dbReference type="ChEBI" id="CHEBI:29033"/>
        <dbReference type="ChEBI" id="CHEBI:29034"/>
        <dbReference type="ChEBI" id="CHEBI:57540"/>
        <dbReference type="ChEBI" id="CHEBI:57945"/>
        <dbReference type="ChEBI" id="CHEBI:83228"/>
    </reaction>
    <physiologicalReaction direction="left-to-right" evidence="17">
        <dbReference type="Rhea" id="RHEA:71232"/>
    </physiologicalReaction>
</comment>
<dbReference type="AlphaFoldDB" id="A0A167FNN5"/>
<dbReference type="GO" id="GO:0005741">
    <property type="term" value="C:mitochondrial outer membrane"/>
    <property type="evidence" value="ECO:0007669"/>
    <property type="project" value="UniProtKB-SubCell"/>
</dbReference>
<keyword evidence="9 20" id="KW-1133">Transmembrane helix</keyword>
<comment type="pathway">
    <text evidence="3">Protein modification; peptidyl-diphthamide biosynthesis.</text>
</comment>
<dbReference type="Pfam" id="PF00175">
    <property type="entry name" value="NAD_binding_1"/>
    <property type="match status" value="1"/>
</dbReference>
<gene>
    <name evidence="22" type="primary">CBR1</name>
    <name evidence="22" type="ORF">AWJ20_3146</name>
</gene>
<feature type="binding site" evidence="18">
    <location>
        <position position="121"/>
    </location>
    <ligand>
        <name>FAD</name>
        <dbReference type="ChEBI" id="CHEBI:57692"/>
    </ligand>
</feature>
<evidence type="ECO:0000256" key="4">
    <source>
        <dbReference type="ARBA" id="ARBA00006105"/>
    </source>
</evidence>
<dbReference type="InterPro" id="IPR039261">
    <property type="entry name" value="FNR_nucleotide-bd"/>
</dbReference>
<keyword evidence="6 20" id="KW-0812">Transmembrane</keyword>
<evidence type="ECO:0000256" key="12">
    <source>
        <dbReference type="ARBA" id="ARBA00023128"/>
    </source>
</evidence>
<dbReference type="PANTHER" id="PTHR19370:SF184">
    <property type="entry name" value="NADH-CYTOCHROME B5 REDUCTASE-LIKE"/>
    <property type="match status" value="1"/>
</dbReference>
<dbReference type="InterPro" id="IPR017927">
    <property type="entry name" value="FAD-bd_FR_type"/>
</dbReference>
<dbReference type="InterPro" id="IPR001834">
    <property type="entry name" value="CBR-like"/>
</dbReference>
<comment type="subcellular location">
    <subcellularLocation>
        <location evidence="2">Mitochondrion outer membrane</location>
        <topology evidence="2">Single-pass membrane protein</topology>
    </subcellularLocation>
</comment>
<dbReference type="PANTHER" id="PTHR19370">
    <property type="entry name" value="NADH-CYTOCHROME B5 REDUCTASE"/>
    <property type="match status" value="1"/>
</dbReference>
<keyword evidence="23" id="KW-1185">Reference proteome</keyword>
<dbReference type="InterPro" id="IPR017938">
    <property type="entry name" value="Riboflavin_synthase-like_b-brl"/>
</dbReference>
<evidence type="ECO:0000256" key="3">
    <source>
        <dbReference type="ARBA" id="ARBA00005156"/>
    </source>
</evidence>
<dbReference type="SUPFAM" id="SSF52343">
    <property type="entry name" value="Ferredoxin reductase-like, C-terminal NADP-linked domain"/>
    <property type="match status" value="1"/>
</dbReference>
<dbReference type="GeneID" id="30035136"/>
<evidence type="ECO:0000256" key="17">
    <source>
        <dbReference type="ARBA" id="ARBA00049138"/>
    </source>
</evidence>
<dbReference type="PRINTS" id="PR00371">
    <property type="entry name" value="FPNCR"/>
</dbReference>
<evidence type="ECO:0000256" key="16">
    <source>
        <dbReference type="ARBA" id="ARBA00047682"/>
    </source>
</evidence>
<dbReference type="FunFam" id="3.40.50.80:FF:000019">
    <property type="entry name" value="NADH-cytochrome b5 reductase"/>
    <property type="match status" value="1"/>
</dbReference>
<keyword evidence="10 19" id="KW-0560">Oxidoreductase</keyword>
<feature type="binding site" evidence="18">
    <location>
        <position position="123"/>
    </location>
    <ligand>
        <name>FAD</name>
        <dbReference type="ChEBI" id="CHEBI:57692"/>
    </ligand>
</feature>
<dbReference type="RefSeq" id="XP_018737995.1">
    <property type="nucleotide sequence ID" value="XM_018880147.1"/>
</dbReference>